<dbReference type="InterPro" id="IPR039361">
    <property type="entry name" value="Cyclin"/>
</dbReference>
<evidence type="ECO:0000313" key="9">
    <source>
        <dbReference type="Proteomes" id="UP000824469"/>
    </source>
</evidence>
<evidence type="ECO:0000259" key="6">
    <source>
        <dbReference type="SMART" id="SM00385"/>
    </source>
</evidence>
<reference evidence="8 9" key="1">
    <citation type="journal article" date="2021" name="Nat. Plants">
        <title>The Taxus genome provides insights into paclitaxel biosynthesis.</title>
        <authorList>
            <person name="Xiong X."/>
            <person name="Gou J."/>
            <person name="Liao Q."/>
            <person name="Li Y."/>
            <person name="Zhou Q."/>
            <person name="Bi G."/>
            <person name="Li C."/>
            <person name="Du R."/>
            <person name="Wang X."/>
            <person name="Sun T."/>
            <person name="Guo L."/>
            <person name="Liang H."/>
            <person name="Lu P."/>
            <person name="Wu Y."/>
            <person name="Zhang Z."/>
            <person name="Ro D.K."/>
            <person name="Shang Y."/>
            <person name="Huang S."/>
            <person name="Yan J."/>
        </authorList>
    </citation>
    <scope>NUCLEOTIDE SEQUENCE [LARGE SCALE GENOMIC DNA]</scope>
    <source>
        <strain evidence="8">Ta-2019</strain>
    </source>
</reference>
<dbReference type="Proteomes" id="UP000824469">
    <property type="component" value="Unassembled WGS sequence"/>
</dbReference>
<keyword evidence="2" id="KW-0132">Cell division</keyword>
<keyword evidence="4" id="KW-0131">Cell cycle</keyword>
<evidence type="ECO:0000256" key="5">
    <source>
        <dbReference type="RuleBase" id="RU000383"/>
    </source>
</evidence>
<dbReference type="SUPFAM" id="SSF47954">
    <property type="entry name" value="Cyclin-like"/>
    <property type="match status" value="2"/>
</dbReference>
<dbReference type="InterPro" id="IPR004367">
    <property type="entry name" value="Cyclin_C-dom"/>
</dbReference>
<evidence type="ECO:0000256" key="2">
    <source>
        <dbReference type="ARBA" id="ARBA00022618"/>
    </source>
</evidence>
<dbReference type="InterPro" id="IPR013763">
    <property type="entry name" value="Cyclin-like_dom"/>
</dbReference>
<dbReference type="SMART" id="SM01332">
    <property type="entry name" value="Cyclin_C"/>
    <property type="match status" value="1"/>
</dbReference>
<feature type="domain" description="Cyclin-like" evidence="6">
    <location>
        <begin position="1"/>
        <end position="84"/>
    </location>
</feature>
<dbReference type="Gene3D" id="1.10.472.10">
    <property type="entry name" value="Cyclin-like"/>
    <property type="match status" value="2"/>
</dbReference>
<organism evidence="8 9">
    <name type="scientific">Taxus chinensis</name>
    <name type="common">Chinese yew</name>
    <name type="synonym">Taxus wallichiana var. chinensis</name>
    <dbReference type="NCBI Taxonomy" id="29808"/>
    <lineage>
        <taxon>Eukaryota</taxon>
        <taxon>Viridiplantae</taxon>
        <taxon>Streptophyta</taxon>
        <taxon>Embryophyta</taxon>
        <taxon>Tracheophyta</taxon>
        <taxon>Spermatophyta</taxon>
        <taxon>Pinopsida</taxon>
        <taxon>Pinidae</taxon>
        <taxon>Conifers II</taxon>
        <taxon>Cupressales</taxon>
        <taxon>Taxaceae</taxon>
        <taxon>Taxus</taxon>
    </lineage>
</organism>
<protein>
    <submittedName>
        <fullName evidence="8">Uncharacterized protein</fullName>
    </submittedName>
</protein>
<feature type="non-terminal residue" evidence="8">
    <location>
        <position position="253"/>
    </location>
</feature>
<evidence type="ECO:0000259" key="7">
    <source>
        <dbReference type="SMART" id="SM01332"/>
    </source>
</evidence>
<gene>
    <name evidence="8" type="ORF">KI387_016206</name>
</gene>
<dbReference type="InterPro" id="IPR006671">
    <property type="entry name" value="Cyclin_N"/>
</dbReference>
<dbReference type="PANTHER" id="PTHR10177">
    <property type="entry name" value="CYCLINS"/>
    <property type="match status" value="1"/>
</dbReference>
<evidence type="ECO:0000256" key="3">
    <source>
        <dbReference type="ARBA" id="ARBA00023127"/>
    </source>
</evidence>
<dbReference type="FunFam" id="1.10.472.10:FF:000040">
    <property type="entry name" value="D6-type cyclin"/>
    <property type="match status" value="1"/>
</dbReference>
<dbReference type="CDD" id="cd20543">
    <property type="entry name" value="CYCLIN_AtCycD-like_rpt1"/>
    <property type="match status" value="1"/>
</dbReference>
<evidence type="ECO:0000256" key="1">
    <source>
        <dbReference type="ARBA" id="ARBA00009065"/>
    </source>
</evidence>
<keyword evidence="9" id="KW-1185">Reference proteome</keyword>
<dbReference type="Pfam" id="PF00134">
    <property type="entry name" value="Cyclin_N"/>
    <property type="match status" value="1"/>
</dbReference>
<sequence>VHEHYSFGPPTAYLAINYLDRFLSSYQLPEGKVWMIQLLSVACLSLAAKMEETHVPLLLDLQVGDVKFIFEARTIQRMECLVLSTLGWRLRSVTPFSFIEYFLLTATGESPAPRALIARSIDLILGTSKVMDLLEHRPSAIAASAVICAAEEVVPLSAMDFKRALLSCGSVDKERVYSCYNVMQEQLIDKVPTWKKRACGSLSFTTPQSPVGVLDATILSCNSETTMGSTLSVNPPAMNGSKRRRLNLFCNAG</sequence>
<dbReference type="FunFam" id="1.10.472.10:FF:000060">
    <property type="entry name" value="D6-type cyclin"/>
    <property type="match status" value="1"/>
</dbReference>
<dbReference type="SMART" id="SM00385">
    <property type="entry name" value="CYCLIN"/>
    <property type="match status" value="1"/>
</dbReference>
<dbReference type="AlphaFoldDB" id="A0AA38GDE7"/>
<dbReference type="CDD" id="cd20544">
    <property type="entry name" value="CYCLIN_AtCycD-like_rpt2"/>
    <property type="match status" value="1"/>
</dbReference>
<dbReference type="Pfam" id="PF02984">
    <property type="entry name" value="Cyclin_C"/>
    <property type="match status" value="1"/>
</dbReference>
<dbReference type="OMA" id="NFGPMCA"/>
<dbReference type="GO" id="GO:0051301">
    <property type="term" value="P:cell division"/>
    <property type="evidence" value="ECO:0007669"/>
    <property type="project" value="UniProtKB-KW"/>
</dbReference>
<comment type="caution">
    <text evidence="8">The sequence shown here is derived from an EMBL/GenBank/DDBJ whole genome shotgun (WGS) entry which is preliminary data.</text>
</comment>
<keyword evidence="3 5" id="KW-0195">Cyclin</keyword>
<feature type="domain" description="Cyclin C-terminal" evidence="7">
    <location>
        <begin position="93"/>
        <end position="209"/>
    </location>
</feature>
<evidence type="ECO:0000313" key="8">
    <source>
        <dbReference type="EMBL" id="KAH9321567.1"/>
    </source>
</evidence>
<comment type="similarity">
    <text evidence="1">Belongs to the cyclin family. Cyclin D subfamily.</text>
</comment>
<dbReference type="InterPro" id="IPR036915">
    <property type="entry name" value="Cyclin-like_sf"/>
</dbReference>
<proteinExistence type="inferred from homology"/>
<name>A0AA38GDE7_TAXCH</name>
<evidence type="ECO:0000256" key="4">
    <source>
        <dbReference type="ARBA" id="ARBA00023306"/>
    </source>
</evidence>
<dbReference type="EMBL" id="JAHRHJ020000003">
    <property type="protein sequence ID" value="KAH9321567.1"/>
    <property type="molecule type" value="Genomic_DNA"/>
</dbReference>
<accession>A0AA38GDE7</accession>